<name>A0A4U6XVW8_9PEZI</name>
<dbReference type="PANTHER" id="PTHR36587:SF2">
    <property type="entry name" value="EXPRESSION SITE-ASSOCIATED GENE 3 (ESAG3)-LIKE PROTEIN"/>
    <property type="match status" value="1"/>
</dbReference>
<organism evidence="1 2">
    <name type="scientific">Colletotrichum tanaceti</name>
    <dbReference type="NCBI Taxonomy" id="1306861"/>
    <lineage>
        <taxon>Eukaryota</taxon>
        <taxon>Fungi</taxon>
        <taxon>Dikarya</taxon>
        <taxon>Ascomycota</taxon>
        <taxon>Pezizomycotina</taxon>
        <taxon>Sordariomycetes</taxon>
        <taxon>Hypocreomycetidae</taxon>
        <taxon>Glomerellales</taxon>
        <taxon>Glomerellaceae</taxon>
        <taxon>Colletotrichum</taxon>
        <taxon>Colletotrichum destructivum species complex</taxon>
    </lineage>
</organism>
<dbReference type="EMBL" id="PJEX01000001">
    <property type="protein sequence ID" value="TKW60207.1"/>
    <property type="molecule type" value="Genomic_DNA"/>
</dbReference>
<accession>A0A4U6XVW8</accession>
<dbReference type="PANTHER" id="PTHR36587">
    <property type="entry name" value="EXPRESSION SITE-ASSOCIATED GENE 3 (ESAG3)-LIKE PROTEIN"/>
    <property type="match status" value="1"/>
</dbReference>
<dbReference type="CDD" id="cd22997">
    <property type="entry name" value="GT_LH"/>
    <property type="match status" value="1"/>
</dbReference>
<comment type="caution">
    <text evidence="1">The sequence shown here is derived from an EMBL/GenBank/DDBJ whole genome shotgun (WGS) entry which is preliminary data.</text>
</comment>
<dbReference type="AlphaFoldDB" id="A0A4U6XVW8"/>
<evidence type="ECO:0000313" key="1">
    <source>
        <dbReference type="EMBL" id="TKW60207.1"/>
    </source>
</evidence>
<reference evidence="1 2" key="1">
    <citation type="journal article" date="2019" name="PLoS ONE">
        <title>Comparative genome analysis indicates high evolutionary potential of pathogenicity genes in Colletotrichum tanaceti.</title>
        <authorList>
            <person name="Lelwala R.V."/>
            <person name="Korhonen P.K."/>
            <person name="Young N.D."/>
            <person name="Scott J.B."/>
            <person name="Ades P.A."/>
            <person name="Gasser R.B."/>
            <person name="Taylor P.W.J."/>
        </authorList>
    </citation>
    <scope>NUCLEOTIDE SEQUENCE [LARGE SCALE GENOMIC DNA]</scope>
    <source>
        <strain evidence="1">BRIP57314</strain>
    </source>
</reference>
<gene>
    <name evidence="1" type="ORF">CTA1_4783</name>
</gene>
<proteinExistence type="predicted"/>
<keyword evidence="2" id="KW-1185">Reference proteome</keyword>
<evidence type="ECO:0000313" key="2">
    <source>
        <dbReference type="Proteomes" id="UP000310108"/>
    </source>
</evidence>
<dbReference type="Proteomes" id="UP000310108">
    <property type="component" value="Unassembled WGS sequence"/>
</dbReference>
<sequence>MSRLPPAEKLPLALRKNSIYVSSAIYNLKTFASNYGDDGKSELNSICHARSLILDLDDRPKNERVTYCGVVVRQGGKLALVFAEGNLGTNADYALDASGLLKALNDAPPAPGSDESLSFAARTSVRQEYDEKIEETRQKLADMLEKPDVVLVPNFEANFAKILEAGKKKGSEVREDWEGNMGGFTRMYFEGLEYQMTYQKFGDDDMLREGFNEAVDKGEIHFRIVDKMAYGAYGEVVLEDGAVYVQARAHHFGTNDAANDRASRVACGDEPETQLPSINLCKTVMSAAALGYPMPTLLKWNGEFNRPDWHFAGSHIAKLESLLAAIDRLYEREDDDHVNEDDLVPLVDAYDVWFQLPPSVLIQRFHQINRKADARVRKQWEEGGLKPGFPVAPPTQSVLVITAKDCQPDRESGSEPRYEYWPDSPLRPHFYGNDTDRVLTYGSDSARKYKKLRPRCVNSGMIMSTAGSLRSALRKCRAKVDAAAARGRQLWSDQALLAEVIGDQEVWRHWVRGLAPEWNGFVSRERLEERPGELPPRRIADAALAGEEFEFGIGLDYDFATIPPTCSSEDDGYFVRLDDAEGIRRASDKAGVPGGEVRVKGIIIIPPELEELAAPTTTTLLPGHVGGWGNVSLYTDFFFGTSPVGIHHNAYVFGLKAWRLENWWNMTWFHPRLRELVTASLGEGSNKKLAPLARLPLEPDGRDEMVYWASDEGPAEAGVRVFDGSKEAAGYSAIGWDGICQKGDRKWHDVVFGDGKGPLAV</sequence>
<protein>
    <submittedName>
        <fullName evidence="1">Uncharacterized protein</fullName>
    </submittedName>
</protein>